<dbReference type="GO" id="GO:0005524">
    <property type="term" value="F:ATP binding"/>
    <property type="evidence" value="ECO:0007669"/>
    <property type="project" value="UniProtKB-KW"/>
</dbReference>
<dbReference type="Gene3D" id="1.10.10.10">
    <property type="entry name" value="Winged helix-like DNA-binding domain superfamily/Winged helix DNA-binding domain"/>
    <property type="match status" value="1"/>
</dbReference>
<dbReference type="NCBIfam" id="TIGR00121">
    <property type="entry name" value="birA_ligase"/>
    <property type="match status" value="1"/>
</dbReference>
<accession>A0A256IIT0</accession>
<dbReference type="Gene3D" id="3.30.930.10">
    <property type="entry name" value="Bira Bifunctional Protein, Domain 2"/>
    <property type="match status" value="1"/>
</dbReference>
<organism evidence="5 6">
    <name type="scientific">Halorubrum halodurans</name>
    <dbReference type="NCBI Taxonomy" id="1383851"/>
    <lineage>
        <taxon>Archaea</taxon>
        <taxon>Methanobacteriati</taxon>
        <taxon>Methanobacteriota</taxon>
        <taxon>Stenosarchaea group</taxon>
        <taxon>Halobacteria</taxon>
        <taxon>Halobacteriales</taxon>
        <taxon>Haloferacaceae</taxon>
        <taxon>Halorubrum</taxon>
    </lineage>
</organism>
<dbReference type="AlphaFoldDB" id="A0A256IIT0"/>
<dbReference type="Pfam" id="PF08279">
    <property type="entry name" value="HTH_11"/>
    <property type="match status" value="1"/>
</dbReference>
<dbReference type="InterPro" id="IPR004408">
    <property type="entry name" value="Biotin_CoA_COase_ligase"/>
</dbReference>
<dbReference type="Pfam" id="PF02237">
    <property type="entry name" value="BPL_C"/>
    <property type="match status" value="1"/>
</dbReference>
<evidence type="ECO:0000313" key="5">
    <source>
        <dbReference type="EMBL" id="OYR56373.1"/>
    </source>
</evidence>
<dbReference type="InterPro" id="IPR004143">
    <property type="entry name" value="BPL_LPL_catalytic"/>
</dbReference>
<dbReference type="GO" id="GO:0004077">
    <property type="term" value="F:biotin--[biotin carboxyl-carrier protein] ligase activity"/>
    <property type="evidence" value="ECO:0007669"/>
    <property type="project" value="InterPro"/>
</dbReference>
<name>A0A256IIT0_9EURY</name>
<dbReference type="Proteomes" id="UP000216308">
    <property type="component" value="Unassembled WGS sequence"/>
</dbReference>
<dbReference type="InterPro" id="IPR008988">
    <property type="entry name" value="Transcriptional_repressor_C"/>
</dbReference>
<dbReference type="CDD" id="cd00090">
    <property type="entry name" value="HTH_ARSR"/>
    <property type="match status" value="1"/>
</dbReference>
<dbReference type="EMBL" id="NHPJ01000091">
    <property type="protein sequence ID" value="OYR56373.1"/>
    <property type="molecule type" value="Genomic_DNA"/>
</dbReference>
<dbReference type="SUPFAM" id="SSF46785">
    <property type="entry name" value="Winged helix' DNA-binding domain"/>
    <property type="match status" value="1"/>
</dbReference>
<dbReference type="Pfam" id="PF03099">
    <property type="entry name" value="BPL_LplA_LipB"/>
    <property type="match status" value="1"/>
</dbReference>
<dbReference type="PANTHER" id="PTHR12835">
    <property type="entry name" value="BIOTIN PROTEIN LIGASE"/>
    <property type="match status" value="1"/>
</dbReference>
<dbReference type="SUPFAM" id="SSF55681">
    <property type="entry name" value="Class II aaRS and biotin synthetases"/>
    <property type="match status" value="1"/>
</dbReference>
<dbReference type="InterPro" id="IPR036388">
    <property type="entry name" value="WH-like_DNA-bd_sf"/>
</dbReference>
<keyword evidence="3" id="KW-0067">ATP-binding</keyword>
<evidence type="ECO:0000256" key="2">
    <source>
        <dbReference type="ARBA" id="ARBA00022741"/>
    </source>
</evidence>
<dbReference type="CDD" id="cd16442">
    <property type="entry name" value="BPL"/>
    <property type="match status" value="1"/>
</dbReference>
<dbReference type="PANTHER" id="PTHR12835:SF5">
    <property type="entry name" value="BIOTIN--PROTEIN LIGASE"/>
    <property type="match status" value="1"/>
</dbReference>
<dbReference type="Gene3D" id="2.30.30.100">
    <property type="match status" value="1"/>
</dbReference>
<keyword evidence="1 5" id="KW-0436">Ligase</keyword>
<comment type="caution">
    <text evidence="5">The sequence shown here is derived from an EMBL/GenBank/DDBJ whole genome shotgun (WGS) entry which is preliminary data.</text>
</comment>
<dbReference type="InterPro" id="IPR003142">
    <property type="entry name" value="BPL_C"/>
</dbReference>
<dbReference type="InterPro" id="IPR011991">
    <property type="entry name" value="ArsR-like_HTH"/>
</dbReference>
<gene>
    <name evidence="5" type="ORF">DJ70_09255</name>
</gene>
<dbReference type="InterPro" id="IPR036390">
    <property type="entry name" value="WH_DNA-bd_sf"/>
</dbReference>
<dbReference type="InterPro" id="IPR030855">
    <property type="entry name" value="Bifunct_BirA"/>
</dbReference>
<evidence type="ECO:0000259" key="4">
    <source>
        <dbReference type="PROSITE" id="PS51733"/>
    </source>
</evidence>
<dbReference type="GO" id="GO:0006355">
    <property type="term" value="P:regulation of DNA-templated transcription"/>
    <property type="evidence" value="ECO:0007669"/>
    <property type="project" value="InterPro"/>
</dbReference>
<evidence type="ECO:0000256" key="1">
    <source>
        <dbReference type="ARBA" id="ARBA00022598"/>
    </source>
</evidence>
<protein>
    <submittedName>
        <fullName evidence="5">Biotin--[acetyl-CoA-carboxylase] ligase</fullName>
    </submittedName>
</protein>
<dbReference type="OrthoDB" id="46252at2157"/>
<reference evidence="5 6" key="1">
    <citation type="journal article" date="2014" name="Front. Microbiol.">
        <title>Population and genomic analysis of the genus Halorubrum.</title>
        <authorList>
            <person name="Fullmer M.S."/>
            <person name="Soucy S.M."/>
            <person name="Swithers K.S."/>
            <person name="Makkay A.M."/>
            <person name="Wheeler R."/>
            <person name="Ventosa A."/>
            <person name="Gogarten J.P."/>
            <person name="Papke R.T."/>
        </authorList>
    </citation>
    <scope>NUCLEOTIDE SEQUENCE [LARGE SCALE GENOMIC DNA]</scope>
    <source>
        <strain evidence="5 6">Cb34</strain>
    </source>
</reference>
<evidence type="ECO:0000256" key="3">
    <source>
        <dbReference type="ARBA" id="ARBA00022840"/>
    </source>
</evidence>
<dbReference type="PROSITE" id="PS51733">
    <property type="entry name" value="BPL_LPL_CATALYTIC"/>
    <property type="match status" value="1"/>
</dbReference>
<keyword evidence="2" id="KW-0547">Nucleotide-binding</keyword>
<evidence type="ECO:0000313" key="6">
    <source>
        <dbReference type="Proteomes" id="UP000216308"/>
    </source>
</evidence>
<dbReference type="GO" id="GO:0005737">
    <property type="term" value="C:cytoplasm"/>
    <property type="evidence" value="ECO:0007669"/>
    <property type="project" value="TreeGrafter"/>
</dbReference>
<dbReference type="RefSeq" id="WP_094532230.1">
    <property type="nucleotide sequence ID" value="NZ_NHPJ01000091.1"/>
</dbReference>
<dbReference type="InterPro" id="IPR045864">
    <property type="entry name" value="aa-tRNA-synth_II/BPL/LPL"/>
</dbReference>
<dbReference type="InterPro" id="IPR013196">
    <property type="entry name" value="HTH_11"/>
</dbReference>
<feature type="domain" description="BPL/LPL catalytic" evidence="4">
    <location>
        <begin position="77"/>
        <end position="259"/>
    </location>
</feature>
<keyword evidence="6" id="KW-1185">Reference proteome</keyword>
<sequence length="323" mass="33803">MDTRRALLAALESGPVSGPALADDLGVSRAAVWKAVEALREEGFAIESGDDGYVAPADPAYCAAGVEFGLDAPYAVEYHDDLSSTNDRARTLAAGGETDVAVVADAQTGGRGRLEREWVAPSGGVWVSILTRPAVAPARAPLFTLAAAVATADACREAGVDATIKWPNDVLVAGAGGESDDHRDGRGGRKLAGILTEMEGEADRVSWLVVGVGVNANLDPEALPAGATSLRAERGEAVDRRRFLARLLERYAELAADPEAILPAWRERASTLGRRVRVETPGGTVVGRAVDVDSPGALVVETDAGRRRIHAGDCEHLRDADAR</sequence>
<dbReference type="SUPFAM" id="SSF50037">
    <property type="entry name" value="C-terminal domain of transcriptional repressors"/>
    <property type="match status" value="1"/>
</dbReference>
<dbReference type="HAMAP" id="MF_00978">
    <property type="entry name" value="Bifunct_BirA"/>
    <property type="match status" value="1"/>
</dbReference>
<proteinExistence type="inferred from homology"/>